<dbReference type="AlphaFoldDB" id="A0A849HIJ8"/>
<name>A0A849HIJ8_9MICO</name>
<evidence type="ECO:0000313" key="1">
    <source>
        <dbReference type="EMBL" id="NNM44517.1"/>
    </source>
</evidence>
<dbReference type="EMBL" id="JABEPQ010000001">
    <property type="protein sequence ID" value="NNM44517.1"/>
    <property type="molecule type" value="Genomic_DNA"/>
</dbReference>
<proteinExistence type="predicted"/>
<organism evidence="1 2">
    <name type="scientific">Knoellia koreensis</name>
    <dbReference type="NCBI Taxonomy" id="2730921"/>
    <lineage>
        <taxon>Bacteria</taxon>
        <taxon>Bacillati</taxon>
        <taxon>Actinomycetota</taxon>
        <taxon>Actinomycetes</taxon>
        <taxon>Micrococcales</taxon>
        <taxon>Intrasporangiaceae</taxon>
        <taxon>Knoellia</taxon>
    </lineage>
</organism>
<keyword evidence="2" id="KW-1185">Reference proteome</keyword>
<gene>
    <name evidence="1" type="ORF">HJG52_00650</name>
</gene>
<sequence>MTTACPERLDLEALDVYTLARLAEVGDPDRRDSPGAVFLLGVRDDIAERLRDDVLDTPGDLEHHVEEVAREALPVNTYGRWRAFADLCLWQDGYADEVGLLAEPLAPAAEEWGEGDGLTYAASVLLEAVARRLALLLVKAAAEGLDDEGDLDEVDDVEAEGRALYLAHRDEARAAVAEILEEGDR</sequence>
<evidence type="ECO:0000313" key="2">
    <source>
        <dbReference type="Proteomes" id="UP000588586"/>
    </source>
</evidence>
<dbReference type="Proteomes" id="UP000588586">
    <property type="component" value="Unassembled WGS sequence"/>
</dbReference>
<reference evidence="1 2" key="1">
    <citation type="submission" date="2020-04" db="EMBL/GenBank/DDBJ databases">
        <title>Knoellia sp. isolate from air conditioner.</title>
        <authorList>
            <person name="Chea S."/>
            <person name="Kim D.-U."/>
        </authorList>
    </citation>
    <scope>NUCLEOTIDE SEQUENCE [LARGE SCALE GENOMIC DNA]</scope>
    <source>
        <strain evidence="1 2">DB2414S</strain>
    </source>
</reference>
<protein>
    <submittedName>
        <fullName evidence="1">Uncharacterized protein</fullName>
    </submittedName>
</protein>
<dbReference type="RefSeq" id="WP_171241660.1">
    <property type="nucleotide sequence ID" value="NZ_JABEPQ010000001.1"/>
</dbReference>
<comment type="caution">
    <text evidence="1">The sequence shown here is derived from an EMBL/GenBank/DDBJ whole genome shotgun (WGS) entry which is preliminary data.</text>
</comment>
<accession>A0A849HIJ8</accession>